<evidence type="ECO:0000313" key="1">
    <source>
        <dbReference type="EMBL" id="HGL17332.1"/>
    </source>
</evidence>
<organism evidence="1">
    <name type="scientific">candidate division WOR-3 bacterium</name>
    <dbReference type="NCBI Taxonomy" id="2052148"/>
    <lineage>
        <taxon>Bacteria</taxon>
        <taxon>Bacteria division WOR-3</taxon>
    </lineage>
</organism>
<gene>
    <name evidence="1" type="ORF">ENU66_03230</name>
</gene>
<dbReference type="AlphaFoldDB" id="A0A7V3ZX77"/>
<reference evidence="1" key="1">
    <citation type="journal article" date="2020" name="mSystems">
        <title>Genome- and Community-Level Interaction Insights into Carbon Utilization and Element Cycling Functions of Hydrothermarchaeota in Hydrothermal Sediment.</title>
        <authorList>
            <person name="Zhou Z."/>
            <person name="Liu Y."/>
            <person name="Xu W."/>
            <person name="Pan J."/>
            <person name="Luo Z.H."/>
            <person name="Li M."/>
        </authorList>
    </citation>
    <scope>NUCLEOTIDE SEQUENCE [LARGE SCALE GENOMIC DNA]</scope>
    <source>
        <strain evidence="1">SpSt-69</strain>
    </source>
</reference>
<name>A0A7V3ZX77_UNCW3</name>
<dbReference type="EMBL" id="DTDJ01000024">
    <property type="protein sequence ID" value="HGL17332.1"/>
    <property type="molecule type" value="Genomic_DNA"/>
</dbReference>
<proteinExistence type="predicted"/>
<accession>A0A7V3ZX77</accession>
<comment type="caution">
    <text evidence="1">The sequence shown here is derived from an EMBL/GenBank/DDBJ whole genome shotgun (WGS) entry which is preliminary data.</text>
</comment>
<sequence length="244" mass="28032">MIKLILFSQVFISYPYERIVFSPFAIASERGFLMQEYFNPSVSYGIVFYPAGLRSFSSGLSIKNFDFNLEFLSTGKIESYDYYGQKVGDYSAGILRGSVGVKISSDFVNFNYSLYGIRAYGPDFSESRAWVNIDFYRSLFAFENLSFGLTLSYESAVSLYLFGPYHFVGGDFYSVDNYEVKSAFYWSSKFAGFLFGFSYANAYGEALFKPFFSIKVKHKNLGIYYFYRIEKETNDIVGISICYE</sequence>
<protein>
    <submittedName>
        <fullName evidence="1">Uncharacterized protein</fullName>
    </submittedName>
</protein>